<accession>A0A117PYI9</accession>
<evidence type="ECO:0000313" key="1">
    <source>
        <dbReference type="EMBL" id="KUM98058.1"/>
    </source>
</evidence>
<dbReference type="Proteomes" id="UP000053127">
    <property type="component" value="Unassembled WGS sequence"/>
</dbReference>
<organism evidence="1 2">
    <name type="scientific">Streptomyces yokosukanensis</name>
    <dbReference type="NCBI Taxonomy" id="67386"/>
    <lineage>
        <taxon>Bacteria</taxon>
        <taxon>Bacillati</taxon>
        <taxon>Actinomycetota</taxon>
        <taxon>Actinomycetes</taxon>
        <taxon>Kitasatosporales</taxon>
        <taxon>Streptomycetaceae</taxon>
        <taxon>Streptomyces</taxon>
    </lineage>
</organism>
<evidence type="ECO:0000313" key="2">
    <source>
        <dbReference type="Proteomes" id="UP000053127"/>
    </source>
</evidence>
<dbReference type="PANTHER" id="PTHR43393">
    <property type="entry name" value="CYTOKININ RIBOSIDE 5'-MONOPHOSPHATE PHOSPHORIBOHYDROLASE"/>
    <property type="match status" value="1"/>
</dbReference>
<gene>
    <name evidence="1" type="ORF">AQI95_41455</name>
</gene>
<reference evidence="1 2" key="1">
    <citation type="submission" date="2015-10" db="EMBL/GenBank/DDBJ databases">
        <title>Draft genome sequence of Streptomyces yokosukanensis DSM 40224, type strain for the species Streptomyces yokosukanensis.</title>
        <authorList>
            <person name="Ruckert C."/>
            <person name="Winkler A."/>
            <person name="Kalinowski J."/>
            <person name="Kampfer P."/>
            <person name="Glaeser S."/>
        </authorList>
    </citation>
    <scope>NUCLEOTIDE SEQUENCE [LARGE SCALE GENOMIC DNA]</scope>
    <source>
        <strain evidence="1 2">DSM 40224</strain>
    </source>
</reference>
<dbReference type="PANTHER" id="PTHR43393:SF3">
    <property type="entry name" value="LYSINE DECARBOXYLASE-LIKE PROTEIN"/>
    <property type="match status" value="1"/>
</dbReference>
<proteinExistence type="predicted"/>
<dbReference type="AlphaFoldDB" id="A0A117PYI9"/>
<dbReference type="STRING" id="67386.AQI95_41455"/>
<dbReference type="SUPFAM" id="SSF102405">
    <property type="entry name" value="MCP/YpsA-like"/>
    <property type="match status" value="1"/>
</dbReference>
<dbReference type="Gene3D" id="3.40.50.450">
    <property type="match status" value="1"/>
</dbReference>
<evidence type="ECO:0008006" key="3">
    <source>
        <dbReference type="Google" id="ProtNLM"/>
    </source>
</evidence>
<sequence>MPTITSLDAFDHWAASDREDEARVHEVDLTGRTEVLLQLAGRPHHRTAFLGCPMDSQAENELHKAGALVLSSAPELPFNPYRLDLYTSAELLQGIEGMPYEQTPDARVREWAHKVADTVGVHDGILKGLHDSAMTAALHRYAAGKRIVGIMGGHSLKRGTDGFAVAARLGRTLARHGFVVGTEGGPGAMEAANLGAYLADADDHVLDSALGRLAAIPDVEPSVTDWARSAFEVRDLHPAGARSTASLGVAPWTNVYGEDPANAFTTVMAKFLTRTLEDFGVLGLANAGLVFLPGAAGTVQEIFEAAMPSYYTDGPIRPIILVGKEHWTTKLPAWALLSALGEGRRLGGRISLVDDVESAVALLREAS</sequence>
<comment type="caution">
    <text evidence="1">The sequence shown here is derived from an EMBL/GenBank/DDBJ whole genome shotgun (WGS) entry which is preliminary data.</text>
</comment>
<dbReference type="GO" id="GO:0005829">
    <property type="term" value="C:cytosol"/>
    <property type="evidence" value="ECO:0007669"/>
    <property type="project" value="TreeGrafter"/>
</dbReference>
<keyword evidence="2" id="KW-1185">Reference proteome</keyword>
<dbReference type="EMBL" id="LMWN01000079">
    <property type="protein sequence ID" value="KUM98058.1"/>
    <property type="molecule type" value="Genomic_DNA"/>
</dbReference>
<name>A0A117PYI9_9ACTN</name>
<protein>
    <recommendedName>
        <fullName evidence="3">Rossmann fold nucleotide-binding protein</fullName>
    </recommendedName>
</protein>
<dbReference type="InterPro" id="IPR052341">
    <property type="entry name" value="LOG_family_nucleotidases"/>
</dbReference>